<evidence type="ECO:0000313" key="9">
    <source>
        <dbReference type="Proteomes" id="UP000654075"/>
    </source>
</evidence>
<dbReference type="PANTHER" id="PTHR33966">
    <property type="entry name" value="PROTEIN ODR-4 HOMOLOG"/>
    <property type="match status" value="1"/>
</dbReference>
<organism evidence="8 9">
    <name type="scientific">Polarella glacialis</name>
    <name type="common">Dinoflagellate</name>
    <dbReference type="NCBI Taxonomy" id="89957"/>
    <lineage>
        <taxon>Eukaryota</taxon>
        <taxon>Sar</taxon>
        <taxon>Alveolata</taxon>
        <taxon>Dinophyceae</taxon>
        <taxon>Suessiales</taxon>
        <taxon>Suessiaceae</taxon>
        <taxon>Polarella</taxon>
    </lineage>
</organism>
<name>A0A813HLL1_POLGL</name>
<evidence type="ECO:0000256" key="4">
    <source>
        <dbReference type="ARBA" id="ARBA00022989"/>
    </source>
</evidence>
<dbReference type="EMBL" id="CAJNNV010032122">
    <property type="protein sequence ID" value="CAE8639022.1"/>
    <property type="molecule type" value="Genomic_DNA"/>
</dbReference>
<evidence type="ECO:0000256" key="6">
    <source>
        <dbReference type="SAM" id="MobiDB-lite"/>
    </source>
</evidence>
<accession>A0A813HLL1</accession>
<dbReference type="AlphaFoldDB" id="A0A813HLL1"/>
<dbReference type="GO" id="GO:0008104">
    <property type="term" value="P:intracellular protein localization"/>
    <property type="evidence" value="ECO:0007669"/>
    <property type="project" value="TreeGrafter"/>
</dbReference>
<dbReference type="GO" id="GO:0016020">
    <property type="term" value="C:membrane"/>
    <property type="evidence" value="ECO:0007669"/>
    <property type="project" value="UniProtKB-SubCell"/>
</dbReference>
<comment type="similarity">
    <text evidence="2">Belongs to the ODR-4 family.</text>
</comment>
<dbReference type="Pfam" id="PF14778">
    <property type="entry name" value="ODR4-like"/>
    <property type="match status" value="1"/>
</dbReference>
<gene>
    <name evidence="8" type="ORF">PGLA1383_LOCUS54092</name>
</gene>
<feature type="region of interest" description="Disordered" evidence="6">
    <location>
        <begin position="376"/>
        <end position="408"/>
    </location>
</feature>
<dbReference type="OrthoDB" id="427124at2759"/>
<dbReference type="GO" id="GO:0012505">
    <property type="term" value="C:endomembrane system"/>
    <property type="evidence" value="ECO:0007669"/>
    <property type="project" value="TreeGrafter"/>
</dbReference>
<keyword evidence="5 7" id="KW-0472">Membrane</keyword>
<evidence type="ECO:0000256" key="5">
    <source>
        <dbReference type="ARBA" id="ARBA00023136"/>
    </source>
</evidence>
<proteinExistence type="inferred from homology"/>
<sequence>MAKKGTYHGPFFSALCQRLHGTPIRFGVLIGSQAEDSLGDLVFAAPTPPQPGEDGQPAAPPKDVTALLKSSQGGVLFTDWAAQHATTLRKLLPGGLEPLGFFVVASEAGARDLAPLLVPVLQGFTEPMVLTIDPTSRKLSFWQFSGGAKPALRPAQMKADSYKENLLLWCSTSIDVVLPRTSRSSPEVESRDLEMDALAADLRRSLAESLRGPLAVAPCGTAAAALQVIDLQSEVDLSSAVPKGCQELRVAFLRHGSDLVQLPNPEGRPLIRQRCLIVSTVLMLRRSVELRRAVQLLQEDMVSSAVERLLVAMDEDECVPSRAQVALPWRALCRPHDLDLPLWCGDYCMPDETSSAAMERLGQLLGLPEDRFEEAPEHLSERGLLSSQHEGTYGPLPEHDKPEMTSTPKAFGSSHLACGAAVAALVAALCIPMLIR</sequence>
<keyword evidence="9" id="KW-1185">Reference proteome</keyword>
<reference evidence="8" key="1">
    <citation type="submission" date="2021-02" db="EMBL/GenBank/DDBJ databases">
        <authorList>
            <person name="Dougan E. K."/>
            <person name="Rhodes N."/>
            <person name="Thang M."/>
            <person name="Chan C."/>
        </authorList>
    </citation>
    <scope>NUCLEOTIDE SEQUENCE</scope>
</reference>
<keyword evidence="4 7" id="KW-1133">Transmembrane helix</keyword>
<evidence type="ECO:0000256" key="7">
    <source>
        <dbReference type="SAM" id="Phobius"/>
    </source>
</evidence>
<keyword evidence="3 7" id="KW-0812">Transmembrane</keyword>
<evidence type="ECO:0000313" key="8">
    <source>
        <dbReference type="EMBL" id="CAE8639022.1"/>
    </source>
</evidence>
<protein>
    <submittedName>
        <fullName evidence="8">Uncharacterized protein</fullName>
    </submittedName>
</protein>
<comment type="caution">
    <text evidence="8">The sequence shown here is derived from an EMBL/GenBank/DDBJ whole genome shotgun (WGS) entry which is preliminary data.</text>
</comment>
<evidence type="ECO:0000256" key="1">
    <source>
        <dbReference type="ARBA" id="ARBA00004370"/>
    </source>
</evidence>
<dbReference type="PANTHER" id="PTHR33966:SF1">
    <property type="entry name" value="PROTEIN ODR-4 HOMOLOG"/>
    <property type="match status" value="1"/>
</dbReference>
<evidence type="ECO:0000256" key="3">
    <source>
        <dbReference type="ARBA" id="ARBA00022692"/>
    </source>
</evidence>
<feature type="transmembrane region" description="Helical" evidence="7">
    <location>
        <begin position="414"/>
        <end position="435"/>
    </location>
</feature>
<dbReference type="InterPro" id="IPR029454">
    <property type="entry name" value="ODR-4-like"/>
</dbReference>
<evidence type="ECO:0000256" key="2">
    <source>
        <dbReference type="ARBA" id="ARBA00010131"/>
    </source>
</evidence>
<comment type="subcellular location">
    <subcellularLocation>
        <location evidence="1">Membrane</location>
    </subcellularLocation>
</comment>
<dbReference type="Proteomes" id="UP000654075">
    <property type="component" value="Unassembled WGS sequence"/>
</dbReference>